<evidence type="ECO:0000313" key="4">
    <source>
        <dbReference type="Proteomes" id="UP000281915"/>
    </source>
</evidence>
<dbReference type="InterPro" id="IPR051932">
    <property type="entry name" value="Bact_StressResp_Reg"/>
</dbReference>
<accession>A0A3M8CDA1</accession>
<reference evidence="3 4" key="1">
    <citation type="submission" date="2018-10" db="EMBL/GenBank/DDBJ databases">
        <title>Phylogenomics of Brevibacillus.</title>
        <authorList>
            <person name="Dunlap C."/>
        </authorList>
    </citation>
    <scope>NUCLEOTIDE SEQUENCE [LARGE SCALE GENOMIC DNA]</scope>
    <source>
        <strain evidence="3 4">JCM 15085</strain>
    </source>
</reference>
<dbReference type="InterPro" id="IPR002645">
    <property type="entry name" value="STAS_dom"/>
</dbReference>
<dbReference type="InterPro" id="IPR036513">
    <property type="entry name" value="STAS_dom_sf"/>
</dbReference>
<evidence type="ECO:0000313" key="3">
    <source>
        <dbReference type="EMBL" id="RNB72815.1"/>
    </source>
</evidence>
<dbReference type="Pfam" id="PF01740">
    <property type="entry name" value="STAS"/>
    <property type="match status" value="1"/>
</dbReference>
<dbReference type="PANTHER" id="PTHR33745">
    <property type="entry name" value="RSBT ANTAGONIST PROTEIN RSBS-RELATED"/>
    <property type="match status" value="1"/>
</dbReference>
<evidence type="ECO:0000256" key="1">
    <source>
        <dbReference type="ARBA" id="ARBA00022553"/>
    </source>
</evidence>
<dbReference type="Gene3D" id="3.30.750.24">
    <property type="entry name" value="STAS domain"/>
    <property type="match status" value="1"/>
</dbReference>
<dbReference type="CDD" id="cd07041">
    <property type="entry name" value="STAS_RsbR_RsbS_like"/>
    <property type="match status" value="1"/>
</dbReference>
<organism evidence="3 4">
    <name type="scientific">Brevibacillus panacihumi</name>
    <dbReference type="NCBI Taxonomy" id="497735"/>
    <lineage>
        <taxon>Bacteria</taxon>
        <taxon>Bacillati</taxon>
        <taxon>Bacillota</taxon>
        <taxon>Bacilli</taxon>
        <taxon>Bacillales</taxon>
        <taxon>Paenibacillaceae</taxon>
        <taxon>Brevibacillus</taxon>
    </lineage>
</organism>
<keyword evidence="1" id="KW-0597">Phosphoprotein</keyword>
<gene>
    <name evidence="3" type="ORF">EDM58_21370</name>
</gene>
<dbReference type="RefSeq" id="WP_122915130.1">
    <property type="nucleotide sequence ID" value="NZ_RHHT01000058.1"/>
</dbReference>
<dbReference type="Proteomes" id="UP000281915">
    <property type="component" value="Unassembled WGS sequence"/>
</dbReference>
<protein>
    <submittedName>
        <fullName evidence="3">STAS domain-containing protein</fullName>
    </submittedName>
</protein>
<comment type="caution">
    <text evidence="3">The sequence shown here is derived from an EMBL/GenBank/DDBJ whole genome shotgun (WGS) entry which is preliminary data.</text>
</comment>
<feature type="domain" description="STAS" evidence="2">
    <location>
        <begin position="158"/>
        <end position="270"/>
    </location>
</feature>
<dbReference type="PROSITE" id="PS50801">
    <property type="entry name" value="STAS"/>
    <property type="match status" value="1"/>
</dbReference>
<name>A0A3M8CDA1_9BACL</name>
<sequence>MKLSYSGNQNFSEFYTANQNAFYELLKSKGEELFHIMRDSEEIDLELILESALTVVRMINEKNEQGLIMHAKEHGRNWAKYNLDLMLKLEWIQILRKSYWDFLYHYYKHAEENQLEFFELERHVNYNFDSYLKHFGSSYLVNKNEVFQSQREAIDELSLPVIPLTDKIAVLPLVGALDTLRAKKIEEHVLDKIYQLKIEQIIIDLSGVPYMDMAIVPHLIQIANGVAIQGCEAVITGIRPEITNTMIEVGITLHEKVTTMGTLRQAIEENSK</sequence>
<dbReference type="AlphaFoldDB" id="A0A3M8CDA1"/>
<dbReference type="SUPFAM" id="SSF52091">
    <property type="entry name" value="SpoIIaa-like"/>
    <property type="match status" value="1"/>
</dbReference>
<proteinExistence type="predicted"/>
<dbReference type="PANTHER" id="PTHR33745:SF3">
    <property type="entry name" value="RSBT CO-ANTAGONIST PROTEIN RSBRC"/>
    <property type="match status" value="1"/>
</dbReference>
<evidence type="ECO:0000259" key="2">
    <source>
        <dbReference type="PROSITE" id="PS50801"/>
    </source>
</evidence>
<dbReference type="EMBL" id="RHHT01000058">
    <property type="protein sequence ID" value="RNB72815.1"/>
    <property type="molecule type" value="Genomic_DNA"/>
</dbReference>